<dbReference type="AlphaFoldDB" id="A0A0R2JRC3"/>
<proteinExistence type="predicted"/>
<evidence type="ECO:0000313" key="1">
    <source>
        <dbReference type="EMBL" id="KRN78422.1"/>
    </source>
</evidence>
<evidence type="ECO:0000313" key="2">
    <source>
        <dbReference type="Proteomes" id="UP000051565"/>
    </source>
</evidence>
<dbReference type="Pfam" id="PF06335">
    <property type="entry name" value="DUF1054"/>
    <property type="match status" value="1"/>
</dbReference>
<sequence>MFTDSDFLVFTDPTLSGRMEKIRATIDPKFEKMAVPMLRVLEAATGEAWFDHVAKHRMRTTNAPDTTWVAFSTNKRGYKMLPHFELGFWHDNLYLYLAVESNMKPKQTDVIYPKLKALGKLVEQLPSYFVLSQNHMVNQTLPLSEYSQVVEQFKKVKALDVLIGIKIERGDKRFGTSALDDDLEQTLKTLLPLYEKLV</sequence>
<dbReference type="STRING" id="53444.AYR59_02360"/>
<dbReference type="InterPro" id="IPR009403">
    <property type="entry name" value="UPF0637"/>
</dbReference>
<organism evidence="1 2">
    <name type="scientific">Fructilactobacillus lindneri DSM 20690 = JCM 11027</name>
    <dbReference type="NCBI Taxonomy" id="1122148"/>
    <lineage>
        <taxon>Bacteria</taxon>
        <taxon>Bacillati</taxon>
        <taxon>Bacillota</taxon>
        <taxon>Bacilli</taxon>
        <taxon>Lactobacillales</taxon>
        <taxon>Lactobacillaceae</taxon>
        <taxon>Fructilactobacillus</taxon>
    </lineage>
</organism>
<dbReference type="Proteomes" id="UP000051565">
    <property type="component" value="Unassembled WGS sequence"/>
</dbReference>
<dbReference type="EMBL" id="JQBT01000034">
    <property type="protein sequence ID" value="KRN78422.1"/>
    <property type="molecule type" value="Genomic_DNA"/>
</dbReference>
<comment type="caution">
    <text evidence="1">The sequence shown here is derived from an EMBL/GenBank/DDBJ whole genome shotgun (WGS) entry which is preliminary data.</text>
</comment>
<dbReference type="GeneID" id="61249719"/>
<dbReference type="SUPFAM" id="SSF142913">
    <property type="entry name" value="YktB/PF0168-like"/>
    <property type="match status" value="1"/>
</dbReference>
<dbReference type="PATRIC" id="fig|1122148.6.peg.1219"/>
<dbReference type="OrthoDB" id="9812818at2"/>
<dbReference type="RefSeq" id="WP_054646753.1">
    <property type="nucleotide sequence ID" value="NZ_FUXS01000008.1"/>
</dbReference>
<protein>
    <submittedName>
        <fullName evidence="1">Uncharacterized protein</fullName>
    </submittedName>
</protein>
<accession>A0A0R2JRC3</accession>
<name>A0A0R2JRC3_9LACO</name>
<gene>
    <name evidence="1" type="ORF">IV52_GL001192</name>
</gene>
<dbReference type="InterPro" id="IPR053707">
    <property type="entry name" value="UPF0637_domain_sf"/>
</dbReference>
<reference evidence="1 2" key="1">
    <citation type="journal article" date="2015" name="Genome Announc.">
        <title>Expanding the biotechnology potential of lactobacilli through comparative genomics of 213 strains and associated genera.</title>
        <authorList>
            <person name="Sun Z."/>
            <person name="Harris H.M."/>
            <person name="McCann A."/>
            <person name="Guo C."/>
            <person name="Argimon S."/>
            <person name="Zhang W."/>
            <person name="Yang X."/>
            <person name="Jeffery I.B."/>
            <person name="Cooney J.C."/>
            <person name="Kagawa T.F."/>
            <person name="Liu W."/>
            <person name="Song Y."/>
            <person name="Salvetti E."/>
            <person name="Wrobel A."/>
            <person name="Rasinkangas P."/>
            <person name="Parkhill J."/>
            <person name="Rea M.C."/>
            <person name="O'Sullivan O."/>
            <person name="Ritari J."/>
            <person name="Douillard F.P."/>
            <person name="Paul Ross R."/>
            <person name="Yang R."/>
            <person name="Briner A.E."/>
            <person name="Felis G.E."/>
            <person name="de Vos W.M."/>
            <person name="Barrangou R."/>
            <person name="Klaenhammer T.R."/>
            <person name="Caufield P.W."/>
            <person name="Cui Y."/>
            <person name="Zhang H."/>
            <person name="O'Toole P.W."/>
        </authorList>
    </citation>
    <scope>NUCLEOTIDE SEQUENCE [LARGE SCALE GENOMIC DNA]</scope>
    <source>
        <strain evidence="1 2">DSM 20690</strain>
    </source>
</reference>
<keyword evidence="2" id="KW-1185">Reference proteome</keyword>
<dbReference type="Gene3D" id="3.30.930.20">
    <property type="entry name" value="Protein of unknown function DUF1054"/>
    <property type="match status" value="1"/>
</dbReference>